<dbReference type="OrthoDB" id="3215237at2"/>
<protein>
    <recommendedName>
        <fullName evidence="4">Tetratricopeptide repeat protein</fullName>
    </recommendedName>
</protein>
<keyword evidence="3" id="KW-1185">Reference proteome</keyword>
<dbReference type="EMBL" id="PDJI01000004">
    <property type="protein sequence ID" value="PFG38347.1"/>
    <property type="molecule type" value="Genomic_DNA"/>
</dbReference>
<gene>
    <name evidence="2" type="ORF">ATJ97_0821</name>
</gene>
<feature type="compositionally biased region" description="Acidic residues" evidence="1">
    <location>
        <begin position="294"/>
        <end position="334"/>
    </location>
</feature>
<reference evidence="2 3" key="1">
    <citation type="submission" date="2017-10" db="EMBL/GenBank/DDBJ databases">
        <title>Sequencing the genomes of 1000 actinobacteria strains.</title>
        <authorList>
            <person name="Klenk H.-P."/>
        </authorList>
    </citation>
    <scope>NUCLEOTIDE SEQUENCE [LARGE SCALE GENOMIC DNA]</scope>
    <source>
        <strain evidence="2 3">DSM 21838</strain>
    </source>
</reference>
<evidence type="ECO:0000313" key="3">
    <source>
        <dbReference type="Proteomes" id="UP000222106"/>
    </source>
</evidence>
<dbReference type="RefSeq" id="WP_143426870.1">
    <property type="nucleotide sequence ID" value="NZ_PDJI01000004.1"/>
</dbReference>
<feature type="compositionally biased region" description="Low complexity" evidence="1">
    <location>
        <begin position="250"/>
        <end position="260"/>
    </location>
</feature>
<feature type="region of interest" description="Disordered" evidence="1">
    <location>
        <begin position="221"/>
        <end position="334"/>
    </location>
</feature>
<proteinExistence type="predicted"/>
<sequence>MSEPFVPDEIEPQMLDREARARLRTLSKNNADLVARHLVMAGRLIDEDPAAAYEHAQAAMRRAGRVDVVREALAVTAYATGNYAEALRELRTVRRLSGIDAHRPMEADCERGLGRPERALTIVAESDPKKLSEHDRVELAIVASGARADLGENEAGLLVLESSLVGKVTQPELQRRLDLVRADRLEELGRTDEAAALREAAGPEPELEEEIVVIDLEDGAAEAAASEDVEPAEPESAAVSDAEQAGTEPADAAGSGDADSQSVVEEVATESPDAGHADDAADEESDVADVASAEADEELDEAAEQPEAEPDEAEDPNDPFEQGELDLESGEERR</sequence>
<name>A0A2A9EH12_9MICO</name>
<feature type="compositionally biased region" description="Acidic residues" evidence="1">
    <location>
        <begin position="221"/>
        <end position="233"/>
    </location>
</feature>
<feature type="compositionally biased region" description="Low complexity" evidence="1">
    <location>
        <begin position="234"/>
        <end position="243"/>
    </location>
</feature>
<dbReference type="Proteomes" id="UP000222106">
    <property type="component" value="Unassembled WGS sequence"/>
</dbReference>
<dbReference type="AlphaFoldDB" id="A0A2A9EH12"/>
<evidence type="ECO:0008006" key="4">
    <source>
        <dbReference type="Google" id="ProtNLM"/>
    </source>
</evidence>
<evidence type="ECO:0000313" key="2">
    <source>
        <dbReference type="EMBL" id="PFG38347.1"/>
    </source>
</evidence>
<accession>A0A2A9EH12</accession>
<evidence type="ECO:0000256" key="1">
    <source>
        <dbReference type="SAM" id="MobiDB-lite"/>
    </source>
</evidence>
<organism evidence="2 3">
    <name type="scientific">Georgenia soli</name>
    <dbReference type="NCBI Taxonomy" id="638953"/>
    <lineage>
        <taxon>Bacteria</taxon>
        <taxon>Bacillati</taxon>
        <taxon>Actinomycetota</taxon>
        <taxon>Actinomycetes</taxon>
        <taxon>Micrococcales</taxon>
        <taxon>Bogoriellaceae</taxon>
        <taxon>Georgenia</taxon>
    </lineage>
</organism>
<comment type="caution">
    <text evidence="2">The sequence shown here is derived from an EMBL/GenBank/DDBJ whole genome shotgun (WGS) entry which is preliminary data.</text>
</comment>